<dbReference type="EMBL" id="CP002353">
    <property type="protein sequence ID" value="ADV62883.1"/>
    <property type="molecule type" value="Genomic_DNA"/>
</dbReference>
<sequence>MNPYRDAFYQRQARWHRYQGPEDVAARHQHRARYYEWYTRGWLPERLDTPILDIGCGSGQFLHFLKTRGYTHALGIDLDADQVEIGRRIGLDCRREDVLDFLKGGGEEGRGVPIRYGLIVLLDILEHFTLAEGHALLEAVVDRLEEGGRLILSVPNSESPRGSFLFHADITHELSFTTLSLGQMLFCHDLEIEAFRDPWPAPIDLPRTIHRGIATVCRRLEALRFRALGLEAPAIWSPVMWALARKPAGRSNTNTNLDAANAASGPCSDRHSQPARLEAAAGR</sequence>
<dbReference type="AlphaFoldDB" id="E8R6H2"/>
<dbReference type="eggNOG" id="COG0500">
    <property type="taxonomic scope" value="Bacteria"/>
</dbReference>
<name>E8R6H2_ISOPI</name>
<dbReference type="GO" id="GO:0032259">
    <property type="term" value="P:methylation"/>
    <property type="evidence" value="ECO:0007669"/>
    <property type="project" value="UniProtKB-KW"/>
</dbReference>
<dbReference type="STRING" id="575540.Isop_2305"/>
<accession>E8R6H2</accession>
<keyword evidence="2" id="KW-0808">Transferase</keyword>
<dbReference type="OrthoDB" id="2577067at2"/>
<proteinExistence type="predicted"/>
<dbReference type="HOGENOM" id="CLU_096131_1_0_0"/>
<keyword evidence="2" id="KW-0489">Methyltransferase</keyword>
<reference evidence="2 3" key="2">
    <citation type="journal article" date="2011" name="Stand. Genomic Sci.">
        <title>Complete genome sequence of Isosphaera pallida type strain (IS1B).</title>
        <authorList>
            <consortium name="US DOE Joint Genome Institute (JGI-PGF)"/>
            <person name="Goker M."/>
            <person name="Cleland D."/>
            <person name="Saunders E."/>
            <person name="Lapidus A."/>
            <person name="Nolan M."/>
            <person name="Lucas S."/>
            <person name="Hammon N."/>
            <person name="Deshpande S."/>
            <person name="Cheng J.F."/>
            <person name="Tapia R."/>
            <person name="Han C."/>
            <person name="Goodwin L."/>
            <person name="Pitluck S."/>
            <person name="Liolios K."/>
            <person name="Pagani I."/>
            <person name="Ivanova N."/>
            <person name="Mavromatis K."/>
            <person name="Pati A."/>
            <person name="Chen A."/>
            <person name="Palaniappan K."/>
            <person name="Land M."/>
            <person name="Hauser L."/>
            <person name="Chang Y.J."/>
            <person name="Jeffries C.D."/>
            <person name="Detter J.C."/>
            <person name="Beck B."/>
            <person name="Woyke T."/>
            <person name="Bristow J."/>
            <person name="Eisen J.A."/>
            <person name="Markowitz V."/>
            <person name="Hugenholtz P."/>
            <person name="Kyrpides N.C."/>
            <person name="Klenk H.P."/>
        </authorList>
    </citation>
    <scope>NUCLEOTIDE SEQUENCE [LARGE SCALE GENOMIC DNA]</scope>
    <source>
        <strain evidence="3">ATCC 43644 / DSM 9630 / IS1B</strain>
    </source>
</reference>
<organism evidence="2 3">
    <name type="scientific">Isosphaera pallida (strain ATCC 43644 / DSM 9630 / IS1B)</name>
    <dbReference type="NCBI Taxonomy" id="575540"/>
    <lineage>
        <taxon>Bacteria</taxon>
        <taxon>Pseudomonadati</taxon>
        <taxon>Planctomycetota</taxon>
        <taxon>Planctomycetia</taxon>
        <taxon>Isosphaerales</taxon>
        <taxon>Isosphaeraceae</taxon>
        <taxon>Isosphaera</taxon>
    </lineage>
</organism>
<evidence type="ECO:0000256" key="1">
    <source>
        <dbReference type="SAM" id="MobiDB-lite"/>
    </source>
</evidence>
<keyword evidence="3" id="KW-1185">Reference proteome</keyword>
<feature type="compositionally biased region" description="Low complexity" evidence="1">
    <location>
        <begin position="253"/>
        <end position="263"/>
    </location>
</feature>
<gene>
    <name evidence="2" type="ordered locus">Isop_2305</name>
</gene>
<evidence type="ECO:0000313" key="3">
    <source>
        <dbReference type="Proteomes" id="UP000008631"/>
    </source>
</evidence>
<protein>
    <submittedName>
        <fullName evidence="2">Methyltransferase type 12</fullName>
    </submittedName>
</protein>
<dbReference type="CDD" id="cd02440">
    <property type="entry name" value="AdoMet_MTases"/>
    <property type="match status" value="1"/>
</dbReference>
<dbReference type="InParanoid" id="E8R6H2"/>
<feature type="region of interest" description="Disordered" evidence="1">
    <location>
        <begin position="253"/>
        <end position="283"/>
    </location>
</feature>
<dbReference type="RefSeq" id="WP_013565171.1">
    <property type="nucleotide sequence ID" value="NC_014962.1"/>
</dbReference>
<dbReference type="Pfam" id="PF13489">
    <property type="entry name" value="Methyltransf_23"/>
    <property type="match status" value="1"/>
</dbReference>
<evidence type="ECO:0000313" key="2">
    <source>
        <dbReference type="EMBL" id="ADV62883.1"/>
    </source>
</evidence>
<reference key="1">
    <citation type="submission" date="2010-11" db="EMBL/GenBank/DDBJ databases">
        <title>The complete sequence of chromosome of Isophaera pallida ATCC 43644.</title>
        <authorList>
            <consortium name="US DOE Joint Genome Institute (JGI-PGF)"/>
            <person name="Lucas S."/>
            <person name="Copeland A."/>
            <person name="Lapidus A."/>
            <person name="Bruce D."/>
            <person name="Goodwin L."/>
            <person name="Pitluck S."/>
            <person name="Kyrpides N."/>
            <person name="Mavromatis K."/>
            <person name="Pagani I."/>
            <person name="Ivanova N."/>
            <person name="Saunders E."/>
            <person name="Brettin T."/>
            <person name="Detter J.C."/>
            <person name="Han C."/>
            <person name="Tapia R."/>
            <person name="Land M."/>
            <person name="Hauser L."/>
            <person name="Markowitz V."/>
            <person name="Cheng J.-F."/>
            <person name="Hugenholtz P."/>
            <person name="Woyke T."/>
            <person name="Wu D."/>
            <person name="Eisen J.A."/>
        </authorList>
    </citation>
    <scope>NUCLEOTIDE SEQUENCE</scope>
    <source>
        <strain>ATCC 43644</strain>
    </source>
</reference>
<dbReference type="KEGG" id="ipa:Isop_2305"/>
<dbReference type="SUPFAM" id="SSF53335">
    <property type="entry name" value="S-adenosyl-L-methionine-dependent methyltransferases"/>
    <property type="match status" value="1"/>
</dbReference>
<dbReference type="Proteomes" id="UP000008631">
    <property type="component" value="Chromosome"/>
</dbReference>
<dbReference type="GO" id="GO:0008168">
    <property type="term" value="F:methyltransferase activity"/>
    <property type="evidence" value="ECO:0007669"/>
    <property type="project" value="UniProtKB-KW"/>
</dbReference>
<dbReference type="Gene3D" id="3.40.50.150">
    <property type="entry name" value="Vaccinia Virus protein VP39"/>
    <property type="match status" value="1"/>
</dbReference>
<dbReference type="InterPro" id="IPR029063">
    <property type="entry name" value="SAM-dependent_MTases_sf"/>
</dbReference>